<dbReference type="EMBL" id="JBJJXI010000055">
    <property type="protein sequence ID" value="KAL3399700.1"/>
    <property type="molecule type" value="Genomic_DNA"/>
</dbReference>
<organism evidence="2 3">
    <name type="scientific">Trichogramma kaykai</name>
    <dbReference type="NCBI Taxonomy" id="54128"/>
    <lineage>
        <taxon>Eukaryota</taxon>
        <taxon>Metazoa</taxon>
        <taxon>Ecdysozoa</taxon>
        <taxon>Arthropoda</taxon>
        <taxon>Hexapoda</taxon>
        <taxon>Insecta</taxon>
        <taxon>Pterygota</taxon>
        <taxon>Neoptera</taxon>
        <taxon>Endopterygota</taxon>
        <taxon>Hymenoptera</taxon>
        <taxon>Apocrita</taxon>
        <taxon>Proctotrupomorpha</taxon>
        <taxon>Chalcidoidea</taxon>
        <taxon>Trichogrammatidae</taxon>
        <taxon>Trichogramma</taxon>
    </lineage>
</organism>
<accession>A0ABD2X3C8</accession>
<proteinExistence type="predicted"/>
<evidence type="ECO:0000313" key="2">
    <source>
        <dbReference type="EMBL" id="KAL3399700.1"/>
    </source>
</evidence>
<evidence type="ECO:0000256" key="1">
    <source>
        <dbReference type="SAM" id="MobiDB-lite"/>
    </source>
</evidence>
<dbReference type="AlphaFoldDB" id="A0ABD2X3C8"/>
<feature type="region of interest" description="Disordered" evidence="1">
    <location>
        <begin position="31"/>
        <end position="59"/>
    </location>
</feature>
<protein>
    <submittedName>
        <fullName evidence="2">Uncharacterized protein</fullName>
    </submittedName>
</protein>
<name>A0ABD2X3C8_9HYME</name>
<feature type="compositionally biased region" description="Basic residues" evidence="1">
    <location>
        <begin position="44"/>
        <end position="53"/>
    </location>
</feature>
<sequence>MSVSASVRGTNKVQTGVYRVSLQAIERESRAQLEPQLESTGSSHRLHSSRRAARASSLKSRRLAYEQQQCWRALAQPYSTERAVQLSCTLVQYV</sequence>
<keyword evidence="3" id="KW-1185">Reference proteome</keyword>
<evidence type="ECO:0000313" key="3">
    <source>
        <dbReference type="Proteomes" id="UP001627154"/>
    </source>
</evidence>
<comment type="caution">
    <text evidence="2">The sequence shown here is derived from an EMBL/GenBank/DDBJ whole genome shotgun (WGS) entry which is preliminary data.</text>
</comment>
<reference evidence="2 3" key="1">
    <citation type="journal article" date="2024" name="bioRxiv">
        <title>A reference genome for Trichogramma kaykai: A tiny desert-dwelling parasitoid wasp with competing sex-ratio distorters.</title>
        <authorList>
            <person name="Culotta J."/>
            <person name="Lindsey A.R."/>
        </authorList>
    </citation>
    <scope>NUCLEOTIDE SEQUENCE [LARGE SCALE GENOMIC DNA]</scope>
    <source>
        <strain evidence="2 3">KSX58</strain>
    </source>
</reference>
<gene>
    <name evidence="2" type="ORF">TKK_006953</name>
</gene>
<dbReference type="Proteomes" id="UP001627154">
    <property type="component" value="Unassembled WGS sequence"/>
</dbReference>